<dbReference type="EMBL" id="CAJVQC010007943">
    <property type="protein sequence ID" value="CAG8585899.1"/>
    <property type="molecule type" value="Genomic_DNA"/>
</dbReference>
<organism evidence="1 2">
    <name type="scientific">Racocetra persica</name>
    <dbReference type="NCBI Taxonomy" id="160502"/>
    <lineage>
        <taxon>Eukaryota</taxon>
        <taxon>Fungi</taxon>
        <taxon>Fungi incertae sedis</taxon>
        <taxon>Mucoromycota</taxon>
        <taxon>Glomeromycotina</taxon>
        <taxon>Glomeromycetes</taxon>
        <taxon>Diversisporales</taxon>
        <taxon>Gigasporaceae</taxon>
        <taxon>Racocetra</taxon>
    </lineage>
</organism>
<reference evidence="1" key="1">
    <citation type="submission" date="2021-06" db="EMBL/GenBank/DDBJ databases">
        <authorList>
            <person name="Kallberg Y."/>
            <person name="Tangrot J."/>
            <person name="Rosling A."/>
        </authorList>
    </citation>
    <scope>NUCLEOTIDE SEQUENCE</scope>
    <source>
        <strain evidence="1">MA461A</strain>
    </source>
</reference>
<comment type="caution">
    <text evidence="1">The sequence shown here is derived from an EMBL/GenBank/DDBJ whole genome shotgun (WGS) entry which is preliminary data.</text>
</comment>
<sequence length="40" mass="4600">EKPESNTALHIVPILSHAQHQATLPLDLQLQEKKELWKQS</sequence>
<proteinExistence type="predicted"/>
<keyword evidence="2" id="KW-1185">Reference proteome</keyword>
<feature type="non-terminal residue" evidence="1">
    <location>
        <position position="1"/>
    </location>
</feature>
<protein>
    <submittedName>
        <fullName evidence="1">19640_t:CDS:1</fullName>
    </submittedName>
</protein>
<name>A0ACA9MFN1_9GLOM</name>
<gene>
    <name evidence="1" type="ORF">RPERSI_LOCUS5341</name>
</gene>
<evidence type="ECO:0000313" key="2">
    <source>
        <dbReference type="Proteomes" id="UP000789920"/>
    </source>
</evidence>
<dbReference type="Proteomes" id="UP000789920">
    <property type="component" value="Unassembled WGS sequence"/>
</dbReference>
<accession>A0ACA9MFN1</accession>
<evidence type="ECO:0000313" key="1">
    <source>
        <dbReference type="EMBL" id="CAG8585899.1"/>
    </source>
</evidence>